<dbReference type="Gene3D" id="3.90.1150.10">
    <property type="entry name" value="Aspartate Aminotransferase, domain 1"/>
    <property type="match status" value="1"/>
</dbReference>
<reference evidence="4 5" key="1">
    <citation type="submission" date="2018-05" db="EMBL/GenBank/DDBJ databases">
        <title>Comparative genomics of bacterial root endophytes of switchgrass collected from native prairies over two seasons.</title>
        <authorList>
            <person name="Tang Y."/>
        </authorList>
    </citation>
    <scope>NUCLEOTIDE SEQUENCE [LARGE SCALE GENOMIC DNA]</scope>
    <source>
        <strain evidence="4 5">NFIX32</strain>
    </source>
</reference>
<organism evidence="4 5">
    <name type="scientific">Burkholderia pyrrocinia</name>
    <name type="common">Pseudomonas pyrrocinia</name>
    <dbReference type="NCBI Taxonomy" id="60550"/>
    <lineage>
        <taxon>Bacteria</taxon>
        <taxon>Pseudomonadati</taxon>
        <taxon>Pseudomonadota</taxon>
        <taxon>Betaproteobacteria</taxon>
        <taxon>Burkholderiales</taxon>
        <taxon>Burkholderiaceae</taxon>
        <taxon>Burkholderia</taxon>
        <taxon>Burkholderia cepacia complex</taxon>
    </lineage>
</organism>
<dbReference type="InterPro" id="IPR015424">
    <property type="entry name" value="PyrdxlP-dep_Trfase"/>
</dbReference>
<dbReference type="Gene3D" id="3.40.640.10">
    <property type="entry name" value="Type I PLP-dependent aspartate aminotransferase-like (Major domain)"/>
    <property type="match status" value="1"/>
</dbReference>
<feature type="domain" description="Aminotransferase class I/classII large" evidence="3">
    <location>
        <begin position="178"/>
        <end position="406"/>
    </location>
</feature>
<dbReference type="NCBIfam" id="NF005697">
    <property type="entry name" value="PRK07505.1"/>
    <property type="match status" value="1"/>
</dbReference>
<dbReference type="SUPFAM" id="SSF53383">
    <property type="entry name" value="PLP-dependent transferases"/>
    <property type="match status" value="1"/>
</dbReference>
<evidence type="ECO:0000313" key="4">
    <source>
        <dbReference type="EMBL" id="PXX21323.1"/>
    </source>
</evidence>
<dbReference type="EMBL" id="QJJY01000053">
    <property type="protein sequence ID" value="PXX21323.1"/>
    <property type="molecule type" value="Genomic_DNA"/>
</dbReference>
<protein>
    <submittedName>
        <fullName evidence="4">7-keto-8-aminopelargonate synthetase-like enzyme</fullName>
    </submittedName>
</protein>
<dbReference type="GO" id="GO:0016740">
    <property type="term" value="F:transferase activity"/>
    <property type="evidence" value="ECO:0007669"/>
    <property type="project" value="UniProtKB-KW"/>
</dbReference>
<gene>
    <name evidence="4" type="ORF">NA66_10538</name>
</gene>
<name>A0A318HT21_BURPY</name>
<evidence type="ECO:0000256" key="1">
    <source>
        <dbReference type="ARBA" id="ARBA00001933"/>
    </source>
</evidence>
<dbReference type="InterPro" id="IPR004839">
    <property type="entry name" value="Aminotransferase_I/II_large"/>
</dbReference>
<comment type="cofactor">
    <cofactor evidence="1">
        <name>pyridoxal 5'-phosphate</name>
        <dbReference type="ChEBI" id="CHEBI:597326"/>
    </cofactor>
</comment>
<dbReference type="InterPro" id="IPR015422">
    <property type="entry name" value="PyrdxlP-dep_Trfase_small"/>
</dbReference>
<dbReference type="AlphaFoldDB" id="A0A318HT21"/>
<keyword evidence="2" id="KW-0808">Transferase</keyword>
<dbReference type="PANTHER" id="PTHR13693">
    <property type="entry name" value="CLASS II AMINOTRANSFERASE/8-AMINO-7-OXONONANOATE SYNTHASE"/>
    <property type="match status" value="1"/>
</dbReference>
<dbReference type="GO" id="GO:0030170">
    <property type="term" value="F:pyridoxal phosphate binding"/>
    <property type="evidence" value="ECO:0007669"/>
    <property type="project" value="InterPro"/>
</dbReference>
<proteinExistence type="predicted"/>
<dbReference type="InterPro" id="IPR015421">
    <property type="entry name" value="PyrdxlP-dep_Trfase_major"/>
</dbReference>
<sequence length="437" mass="47121">MDYLNNRHDDIDVGTLAKPRARNAARMAEISGPHFNAAYEKGLMGVSCRVGDYRRIEIATTGQQVVDYTRCGYLNLDSHPRVLAAARAAADEIKSVHFSVARTRLSAEPLARLESTLSNLFQVNGVVVFPTVAAANMGALPLLAAGLFTGGAKPLIVFDRFAHVTLQYHIPVLREETDVIVIEHNDLKQLERLCQSHPLVAYVGDGVYSMGGAAPMRELRALQDKYGLFVYLDDAHGISVVGKCGEGFVRSQLCELDHRTIIAASLGKGYGAVGGMLMLGSRDIETAVRRYAPTYGFSCAPSMASVGAALASAEIHMSEELGMLQRSLQQNLALFDHVIPTETIGSQLPIRIYRIGNEERAIATGEYLLERGHYASVVFFPTVPRGEAALRMAVTAAHEPDDIRELSALLRAAESEETAEANGVAIAGSSEAAPALV</sequence>
<evidence type="ECO:0000259" key="3">
    <source>
        <dbReference type="Pfam" id="PF00155"/>
    </source>
</evidence>
<accession>A0A318HT21</accession>
<evidence type="ECO:0000256" key="2">
    <source>
        <dbReference type="ARBA" id="ARBA00022679"/>
    </source>
</evidence>
<dbReference type="Proteomes" id="UP000247755">
    <property type="component" value="Unassembled WGS sequence"/>
</dbReference>
<comment type="caution">
    <text evidence="4">The sequence shown here is derived from an EMBL/GenBank/DDBJ whole genome shotgun (WGS) entry which is preliminary data.</text>
</comment>
<dbReference type="Pfam" id="PF00155">
    <property type="entry name" value="Aminotran_1_2"/>
    <property type="match status" value="1"/>
</dbReference>
<dbReference type="RefSeq" id="WP_083534459.1">
    <property type="nucleotide sequence ID" value="NZ_QJJY01000053.1"/>
</dbReference>
<dbReference type="InterPro" id="IPR050087">
    <property type="entry name" value="AON_synthase_class-II"/>
</dbReference>
<evidence type="ECO:0000313" key="5">
    <source>
        <dbReference type="Proteomes" id="UP000247755"/>
    </source>
</evidence>